<proteinExistence type="inferred from homology"/>
<dbReference type="PANTHER" id="PTHR11496:SF102">
    <property type="entry name" value="ALCOHOL DEHYDROGENASE 4"/>
    <property type="match status" value="1"/>
</dbReference>
<reference evidence="6 7" key="1">
    <citation type="submission" date="2021-01" db="EMBL/GenBank/DDBJ databases">
        <title>Whole genome shotgun sequence of Asanoa iriomotensis NBRC 100142.</title>
        <authorList>
            <person name="Komaki H."/>
            <person name="Tamura T."/>
        </authorList>
    </citation>
    <scope>NUCLEOTIDE SEQUENCE [LARGE SCALE GENOMIC DNA]</scope>
    <source>
        <strain evidence="6 7">NBRC 100142</strain>
    </source>
</reference>
<dbReference type="Pfam" id="PF25137">
    <property type="entry name" value="ADH_Fe_C"/>
    <property type="match status" value="1"/>
</dbReference>
<dbReference type="InterPro" id="IPR039697">
    <property type="entry name" value="Alcohol_dehydrogenase_Fe"/>
</dbReference>
<name>A0ABQ4C599_9ACTN</name>
<keyword evidence="3" id="KW-0520">NAD</keyword>
<evidence type="ECO:0000256" key="3">
    <source>
        <dbReference type="ARBA" id="ARBA00023027"/>
    </source>
</evidence>
<feature type="domain" description="Fe-containing alcohol dehydrogenase-like C-terminal" evidence="5">
    <location>
        <begin position="162"/>
        <end position="336"/>
    </location>
</feature>
<dbReference type="PANTHER" id="PTHR11496">
    <property type="entry name" value="ALCOHOL DEHYDROGENASE"/>
    <property type="match status" value="1"/>
</dbReference>
<organism evidence="6 7">
    <name type="scientific">Asanoa iriomotensis</name>
    <dbReference type="NCBI Taxonomy" id="234613"/>
    <lineage>
        <taxon>Bacteria</taxon>
        <taxon>Bacillati</taxon>
        <taxon>Actinomycetota</taxon>
        <taxon>Actinomycetes</taxon>
        <taxon>Micromonosporales</taxon>
        <taxon>Micromonosporaceae</taxon>
        <taxon>Asanoa</taxon>
    </lineage>
</organism>
<dbReference type="Gene3D" id="3.40.50.1970">
    <property type="match status" value="1"/>
</dbReference>
<dbReference type="InterPro" id="IPR056798">
    <property type="entry name" value="ADH_Fe_C"/>
</dbReference>
<dbReference type="Proteomes" id="UP000624325">
    <property type="component" value="Unassembled WGS sequence"/>
</dbReference>
<dbReference type="EMBL" id="BONC01000028">
    <property type="protein sequence ID" value="GIF57962.1"/>
    <property type="molecule type" value="Genomic_DNA"/>
</dbReference>
<dbReference type="Pfam" id="PF00465">
    <property type="entry name" value="Fe-ADH"/>
    <property type="match status" value="1"/>
</dbReference>
<evidence type="ECO:0000259" key="5">
    <source>
        <dbReference type="Pfam" id="PF25137"/>
    </source>
</evidence>
<dbReference type="InterPro" id="IPR001670">
    <property type="entry name" value="ADH_Fe/GldA"/>
</dbReference>
<dbReference type="RefSeq" id="WP_203704291.1">
    <property type="nucleotide sequence ID" value="NZ_BAAALU010000024.1"/>
</dbReference>
<keyword evidence="2" id="KW-0560">Oxidoreductase</keyword>
<feature type="domain" description="Alcohol dehydrogenase iron-type/glycerol dehydrogenase GldA" evidence="4">
    <location>
        <begin position="9"/>
        <end position="150"/>
    </location>
</feature>
<gene>
    <name evidence="6" type="ORF">Air01nite_40570</name>
</gene>
<dbReference type="SUPFAM" id="SSF56796">
    <property type="entry name" value="Dehydroquinate synthase-like"/>
    <property type="match status" value="1"/>
</dbReference>
<evidence type="ECO:0000256" key="2">
    <source>
        <dbReference type="ARBA" id="ARBA00023002"/>
    </source>
</evidence>
<accession>A0ABQ4C599</accession>
<evidence type="ECO:0000313" key="6">
    <source>
        <dbReference type="EMBL" id="GIF57962.1"/>
    </source>
</evidence>
<sequence>MDADLDGLRVVLRPGALRAVPDEADRLGAHRILLVAGGSAAAHGDTVAGLLGDRLAGRLTEVAQHVPVDLADRAVRLAREVRADLVVTIGGGSATGLGKAVARETGLRVLAVPTTFSGSEATPVWGLTQGGRKTTGRDPRVRPVTVVYDPDLFRTLPRELAVTSALNALAHCVEGLYAPDATERTNRWATDGISLLTGGLSRPGARLLDLLVGGLDAGLVLGATTMGVHHKLAHVLGGTYRLPHADTHAVLLPHVIAANAPAAPDAMARAGQAMGRRDVAAAIWDLAHDNGAPTSLAALGWPAGAADDVIDAVLAAPPPNPRPLDRDWLRALLLAAHRGDTPA</sequence>
<protein>
    <submittedName>
        <fullName evidence="6">Maleylacetate reductase</fullName>
    </submittedName>
</protein>
<evidence type="ECO:0000259" key="4">
    <source>
        <dbReference type="Pfam" id="PF00465"/>
    </source>
</evidence>
<dbReference type="CDD" id="cd08177">
    <property type="entry name" value="MAR"/>
    <property type="match status" value="1"/>
</dbReference>
<keyword evidence="7" id="KW-1185">Reference proteome</keyword>
<evidence type="ECO:0000313" key="7">
    <source>
        <dbReference type="Proteomes" id="UP000624325"/>
    </source>
</evidence>
<comment type="caution">
    <text evidence="6">The sequence shown here is derived from an EMBL/GenBank/DDBJ whole genome shotgun (WGS) entry which is preliminary data.</text>
</comment>
<comment type="similarity">
    <text evidence="1">Belongs to the iron-containing alcohol dehydrogenase family.</text>
</comment>
<dbReference type="InterPro" id="IPR034786">
    <property type="entry name" value="MAR"/>
</dbReference>
<evidence type="ECO:0000256" key="1">
    <source>
        <dbReference type="ARBA" id="ARBA00007358"/>
    </source>
</evidence>
<dbReference type="Gene3D" id="1.20.1090.10">
    <property type="entry name" value="Dehydroquinate synthase-like - alpha domain"/>
    <property type="match status" value="1"/>
</dbReference>